<dbReference type="InterPro" id="IPR012349">
    <property type="entry name" value="Split_barrel_FMN-bd"/>
</dbReference>
<protein>
    <recommendedName>
        <fullName evidence="1">Pyridoxamine 5'-phosphate oxidase N-terminal domain-containing protein</fullName>
    </recommendedName>
</protein>
<dbReference type="InterPro" id="IPR024029">
    <property type="entry name" value="Pyridox_Oxase_FMN-dep"/>
</dbReference>
<accession>A0A853BG52</accession>
<sequence>MTTWRREDAQLVTTEEELREIVQPPAPVIANKSVAGIDDLSRKFIHAATLYFVATTFPDGGLDVSPRGDPAGSVLVFDDGRTLAFADRPGNRRLDSLRNLLVHPRIGMLFVVPGREDVLRINGRATVVRSAPFFDELADDGVKPALAVVVEVEELFVHCANALRRSGAWEPSTWPDQEALPGVGQLFKSQMETAKLRGW</sequence>
<comment type="caution">
    <text evidence="2">The sequence shown here is derived from an EMBL/GenBank/DDBJ whole genome shotgun (WGS) entry which is preliminary data.</text>
</comment>
<evidence type="ECO:0000313" key="2">
    <source>
        <dbReference type="EMBL" id="NYI93506.1"/>
    </source>
</evidence>
<dbReference type="Gene3D" id="2.30.110.10">
    <property type="entry name" value="Electron Transport, Fmn-binding Protein, Chain A"/>
    <property type="match status" value="1"/>
</dbReference>
<evidence type="ECO:0000313" key="3">
    <source>
        <dbReference type="Proteomes" id="UP000549616"/>
    </source>
</evidence>
<evidence type="ECO:0000259" key="1">
    <source>
        <dbReference type="Pfam" id="PF01243"/>
    </source>
</evidence>
<dbReference type="EMBL" id="JACCFK010000002">
    <property type="protein sequence ID" value="NYI93506.1"/>
    <property type="molecule type" value="Genomic_DNA"/>
</dbReference>
<proteinExistence type="predicted"/>
<dbReference type="NCBIfam" id="TIGR04025">
    <property type="entry name" value="PPOX_FMN_DR2398"/>
    <property type="match status" value="1"/>
</dbReference>
<feature type="domain" description="Pyridoxamine 5'-phosphate oxidase N-terminal" evidence="1">
    <location>
        <begin position="39"/>
        <end position="154"/>
    </location>
</feature>
<dbReference type="RefSeq" id="WP_179777670.1">
    <property type="nucleotide sequence ID" value="NZ_JACCFK010000002.1"/>
</dbReference>
<dbReference type="Proteomes" id="UP000549616">
    <property type="component" value="Unassembled WGS sequence"/>
</dbReference>
<organism evidence="2 3">
    <name type="scientific">Amycolatopsis endophytica</name>
    <dbReference type="NCBI Taxonomy" id="860233"/>
    <lineage>
        <taxon>Bacteria</taxon>
        <taxon>Bacillati</taxon>
        <taxon>Actinomycetota</taxon>
        <taxon>Actinomycetes</taxon>
        <taxon>Pseudonocardiales</taxon>
        <taxon>Pseudonocardiaceae</taxon>
        <taxon>Amycolatopsis</taxon>
    </lineage>
</organism>
<dbReference type="AlphaFoldDB" id="A0A853BG52"/>
<dbReference type="InterPro" id="IPR011576">
    <property type="entry name" value="Pyridox_Oxase_N"/>
</dbReference>
<dbReference type="PANTHER" id="PTHR42815">
    <property type="entry name" value="FAD-BINDING, PUTATIVE (AFU_ORTHOLOGUE AFUA_6G07600)-RELATED"/>
    <property type="match status" value="1"/>
</dbReference>
<dbReference type="SUPFAM" id="SSF50475">
    <property type="entry name" value="FMN-binding split barrel"/>
    <property type="match status" value="1"/>
</dbReference>
<name>A0A853BG52_9PSEU</name>
<reference evidence="2 3" key="1">
    <citation type="submission" date="2020-07" db="EMBL/GenBank/DDBJ databases">
        <title>Sequencing the genomes of 1000 actinobacteria strains.</title>
        <authorList>
            <person name="Klenk H.-P."/>
        </authorList>
    </citation>
    <scope>NUCLEOTIDE SEQUENCE [LARGE SCALE GENOMIC DNA]</scope>
    <source>
        <strain evidence="2 3">DSM 104006</strain>
    </source>
</reference>
<keyword evidence="3" id="KW-1185">Reference proteome</keyword>
<dbReference type="Pfam" id="PF01243">
    <property type="entry name" value="PNPOx_N"/>
    <property type="match status" value="1"/>
</dbReference>
<dbReference type="PANTHER" id="PTHR42815:SF2">
    <property type="entry name" value="FAD-BINDING, PUTATIVE (AFU_ORTHOLOGUE AFUA_6G07600)-RELATED"/>
    <property type="match status" value="1"/>
</dbReference>
<gene>
    <name evidence="2" type="ORF">HNR02_006881</name>
</gene>